<evidence type="ECO:0000256" key="1">
    <source>
        <dbReference type="ARBA" id="ARBA00005417"/>
    </source>
</evidence>
<dbReference type="GO" id="GO:0005524">
    <property type="term" value="F:ATP binding"/>
    <property type="evidence" value="ECO:0007669"/>
    <property type="project" value="UniProtKB-KW"/>
</dbReference>
<dbReference type="InterPro" id="IPR003439">
    <property type="entry name" value="ABC_transporter-like_ATP-bd"/>
</dbReference>
<dbReference type="Proteomes" id="UP000689967">
    <property type="component" value="Unassembled WGS sequence"/>
</dbReference>
<evidence type="ECO:0000259" key="5">
    <source>
        <dbReference type="PROSITE" id="PS50893"/>
    </source>
</evidence>
<organism evidence="6 7">
    <name type="scientific">Falsiroseomonas oleicola</name>
    <dbReference type="NCBI Taxonomy" id="2801474"/>
    <lineage>
        <taxon>Bacteria</taxon>
        <taxon>Pseudomonadati</taxon>
        <taxon>Pseudomonadota</taxon>
        <taxon>Alphaproteobacteria</taxon>
        <taxon>Acetobacterales</taxon>
        <taxon>Roseomonadaceae</taxon>
        <taxon>Falsiroseomonas</taxon>
    </lineage>
</organism>
<dbReference type="PANTHER" id="PTHR46743:SF2">
    <property type="entry name" value="TEICHOIC ACIDS EXPORT ATP-BINDING PROTEIN TAGH"/>
    <property type="match status" value="1"/>
</dbReference>
<sequence>MALIEARGLCLDFPYYHIGARSLKKRLMGKSRLHTDPSNRIVVTALRNLDFRIGKGERVALVGPNGAGKTTLLRTLAGVYEPVAGSLTVQGQIGALIDVAAGMDTESTGRENVRLRGLYRGLTDAESDRLAEEVAAFAGLGDFFDVPIRTYSAGMGVRLAFALATAMQPQVLLMDEWFLAGDAAFMAKAEERLARLVGGADIMVVATHDFSVVRRWCNRAIRLEGGLILADGPVEDVLRGMEAAA</sequence>
<evidence type="ECO:0000313" key="7">
    <source>
        <dbReference type="Proteomes" id="UP000689967"/>
    </source>
</evidence>
<name>A0ABS6H2C2_9PROT</name>
<keyword evidence="3" id="KW-0547">Nucleotide-binding</keyword>
<dbReference type="CDD" id="cd03220">
    <property type="entry name" value="ABC_KpsT_Wzt"/>
    <property type="match status" value="1"/>
</dbReference>
<dbReference type="InterPro" id="IPR003593">
    <property type="entry name" value="AAA+_ATPase"/>
</dbReference>
<dbReference type="SMART" id="SM00382">
    <property type="entry name" value="AAA"/>
    <property type="match status" value="1"/>
</dbReference>
<reference evidence="6 7" key="1">
    <citation type="submission" date="2021-01" db="EMBL/GenBank/DDBJ databases">
        <title>Roseomonas sp. nov, a bacterium isolated from an oil production mixture in Yumen Oilfield.</title>
        <authorList>
            <person name="Wu D."/>
        </authorList>
    </citation>
    <scope>NUCLEOTIDE SEQUENCE [LARGE SCALE GENOMIC DNA]</scope>
    <source>
        <strain evidence="6 7">ROY-5-3</strain>
    </source>
</reference>
<evidence type="ECO:0000313" key="6">
    <source>
        <dbReference type="EMBL" id="MBU8542810.1"/>
    </source>
</evidence>
<evidence type="ECO:0000256" key="3">
    <source>
        <dbReference type="ARBA" id="ARBA00022741"/>
    </source>
</evidence>
<keyword evidence="4 6" id="KW-0067">ATP-binding</keyword>
<dbReference type="EMBL" id="JAERQM010000001">
    <property type="protein sequence ID" value="MBU8542810.1"/>
    <property type="molecule type" value="Genomic_DNA"/>
</dbReference>
<accession>A0ABS6H2C2</accession>
<dbReference type="Pfam" id="PF00005">
    <property type="entry name" value="ABC_tran"/>
    <property type="match status" value="1"/>
</dbReference>
<dbReference type="RefSeq" id="WP_216873105.1">
    <property type="nucleotide sequence ID" value="NZ_JAERQM010000001.1"/>
</dbReference>
<proteinExistence type="inferred from homology"/>
<comment type="caution">
    <text evidence="6">The sequence shown here is derived from an EMBL/GenBank/DDBJ whole genome shotgun (WGS) entry which is preliminary data.</text>
</comment>
<dbReference type="InterPro" id="IPR015860">
    <property type="entry name" value="ABC_transpr_TagH-like"/>
</dbReference>
<dbReference type="PROSITE" id="PS50893">
    <property type="entry name" value="ABC_TRANSPORTER_2"/>
    <property type="match status" value="1"/>
</dbReference>
<evidence type="ECO:0000256" key="4">
    <source>
        <dbReference type="ARBA" id="ARBA00022840"/>
    </source>
</evidence>
<keyword evidence="7" id="KW-1185">Reference proteome</keyword>
<comment type="similarity">
    <text evidence="1">Belongs to the ABC transporter superfamily.</text>
</comment>
<gene>
    <name evidence="6" type="ORF">JJQ90_03800</name>
</gene>
<evidence type="ECO:0000256" key="2">
    <source>
        <dbReference type="ARBA" id="ARBA00022448"/>
    </source>
</evidence>
<keyword evidence="2" id="KW-0813">Transport</keyword>
<protein>
    <submittedName>
        <fullName evidence="6">ABC transporter ATP-binding protein</fullName>
    </submittedName>
</protein>
<dbReference type="PANTHER" id="PTHR46743">
    <property type="entry name" value="TEICHOIC ACIDS EXPORT ATP-BINDING PROTEIN TAGH"/>
    <property type="match status" value="1"/>
</dbReference>
<feature type="domain" description="ABC transporter" evidence="5">
    <location>
        <begin position="23"/>
        <end position="245"/>
    </location>
</feature>
<dbReference type="InterPro" id="IPR050683">
    <property type="entry name" value="Bact_Polysacc_Export_ATP-bd"/>
</dbReference>